<name>A0AA39D6D5_VITRO</name>
<proteinExistence type="predicted"/>
<dbReference type="SUPFAM" id="SSF55729">
    <property type="entry name" value="Acyl-CoA N-acyltransferases (Nat)"/>
    <property type="match status" value="1"/>
</dbReference>
<evidence type="ECO:0000259" key="1">
    <source>
        <dbReference type="PROSITE" id="PS51729"/>
    </source>
</evidence>
<reference evidence="2 3" key="1">
    <citation type="journal article" date="2023" name="BMC Biotechnol.">
        <title>Vitis rotundifolia cv Carlos genome sequencing.</title>
        <authorList>
            <person name="Huff M."/>
            <person name="Hulse-Kemp A."/>
            <person name="Scheffler B."/>
            <person name="Youngblood R."/>
            <person name="Simpson S."/>
            <person name="Babiker E."/>
            <person name="Staton M."/>
        </authorList>
    </citation>
    <scope>NUCLEOTIDE SEQUENCE [LARGE SCALE GENOMIC DNA]</scope>
    <source>
        <tissue evidence="2">Leaf</tissue>
    </source>
</reference>
<organism evidence="2 3">
    <name type="scientific">Vitis rotundifolia</name>
    <name type="common">Muscadine grape</name>
    <dbReference type="NCBI Taxonomy" id="103349"/>
    <lineage>
        <taxon>Eukaryota</taxon>
        <taxon>Viridiplantae</taxon>
        <taxon>Streptophyta</taxon>
        <taxon>Embryophyta</taxon>
        <taxon>Tracheophyta</taxon>
        <taxon>Spermatophyta</taxon>
        <taxon>Magnoliopsida</taxon>
        <taxon>eudicotyledons</taxon>
        <taxon>Gunneridae</taxon>
        <taxon>Pentapetalae</taxon>
        <taxon>rosids</taxon>
        <taxon>Vitales</taxon>
        <taxon>Vitaceae</taxon>
        <taxon>Viteae</taxon>
        <taxon>Vitis</taxon>
    </lineage>
</organism>
<dbReference type="Proteomes" id="UP001168098">
    <property type="component" value="Unassembled WGS sequence"/>
</dbReference>
<dbReference type="PANTHER" id="PTHR31435">
    <property type="entry name" value="PROTEIN NATD1"/>
    <property type="match status" value="1"/>
</dbReference>
<comment type="caution">
    <text evidence="2">The sequence shown here is derived from an EMBL/GenBank/DDBJ whole genome shotgun (WGS) entry which is preliminary data.</text>
</comment>
<dbReference type="PANTHER" id="PTHR31435:SF9">
    <property type="entry name" value="PROTEIN NATD1"/>
    <property type="match status" value="1"/>
</dbReference>
<accession>A0AA39D6D5</accession>
<dbReference type="EMBL" id="JARBHA010000018">
    <property type="protein sequence ID" value="KAJ9673613.1"/>
    <property type="molecule type" value="Genomic_DNA"/>
</dbReference>
<keyword evidence="3" id="KW-1185">Reference proteome</keyword>
<dbReference type="PROSITE" id="PS51729">
    <property type="entry name" value="GNAT_YJDJ"/>
    <property type="match status" value="1"/>
</dbReference>
<protein>
    <recommendedName>
        <fullName evidence="1">N-acetyltransferase domain-containing protein</fullName>
    </recommendedName>
</protein>
<feature type="domain" description="N-acetyltransferase" evidence="1">
    <location>
        <begin position="15"/>
        <end position="103"/>
    </location>
</feature>
<dbReference type="InterPro" id="IPR016181">
    <property type="entry name" value="Acyl_CoA_acyltransferase"/>
</dbReference>
<dbReference type="FunFam" id="3.40.630.30:FF:000106">
    <property type="entry name" value="Acetyltransferase At1g77540"/>
    <property type="match status" value="1"/>
</dbReference>
<dbReference type="InterPro" id="IPR031165">
    <property type="entry name" value="GNAT_YJDJ"/>
</dbReference>
<gene>
    <name evidence="2" type="ORF">PVL29_023269</name>
</gene>
<evidence type="ECO:0000313" key="3">
    <source>
        <dbReference type="Proteomes" id="UP001168098"/>
    </source>
</evidence>
<dbReference type="Pfam" id="PF14542">
    <property type="entry name" value="Acetyltransf_CG"/>
    <property type="match status" value="1"/>
</dbReference>
<evidence type="ECO:0000313" key="2">
    <source>
        <dbReference type="EMBL" id="KAJ9673613.1"/>
    </source>
</evidence>
<dbReference type="Gene3D" id="3.40.630.30">
    <property type="match status" value="1"/>
</dbReference>
<dbReference type="AlphaFoldDB" id="A0AA39D6D5"/>
<dbReference type="InterPro" id="IPR045057">
    <property type="entry name" value="Gcn5-rel_NAT"/>
</dbReference>
<sequence length="111" mass="12318">MATSRTGGEGSEGPKVLWNETQHKFETEDKKAYLEYVLRDGDKVMDILHTFVPSSKRGLGLASHLCVAAFNHAKSHSLSVIPSCSYVSDTFLPRNPSWNSLVYSEELKSSI</sequence>